<evidence type="ECO:0000313" key="3">
    <source>
        <dbReference type="Proteomes" id="UP001597213"/>
    </source>
</evidence>
<feature type="transmembrane region" description="Helical" evidence="1">
    <location>
        <begin position="12"/>
        <end position="37"/>
    </location>
</feature>
<accession>A0ABW4RBI8</accession>
<keyword evidence="1" id="KW-0472">Membrane</keyword>
<keyword evidence="1" id="KW-0812">Transmembrane</keyword>
<name>A0ABW4RBI8_9RHOB</name>
<organism evidence="2 3">
    <name type="scientific">Paracoccus pacificus</name>
    <dbReference type="NCBI Taxonomy" id="1463598"/>
    <lineage>
        <taxon>Bacteria</taxon>
        <taxon>Pseudomonadati</taxon>
        <taxon>Pseudomonadota</taxon>
        <taxon>Alphaproteobacteria</taxon>
        <taxon>Rhodobacterales</taxon>
        <taxon>Paracoccaceae</taxon>
        <taxon>Paracoccus</taxon>
    </lineage>
</organism>
<feature type="transmembrane region" description="Helical" evidence="1">
    <location>
        <begin position="108"/>
        <end position="128"/>
    </location>
</feature>
<dbReference type="EMBL" id="JBHUEN010000043">
    <property type="protein sequence ID" value="MFD1883095.1"/>
    <property type="molecule type" value="Genomic_DNA"/>
</dbReference>
<evidence type="ECO:0000313" key="2">
    <source>
        <dbReference type="EMBL" id="MFD1883095.1"/>
    </source>
</evidence>
<reference evidence="3" key="1">
    <citation type="journal article" date="2019" name="Int. J. Syst. Evol. Microbiol.">
        <title>The Global Catalogue of Microorganisms (GCM) 10K type strain sequencing project: providing services to taxonomists for standard genome sequencing and annotation.</title>
        <authorList>
            <consortium name="The Broad Institute Genomics Platform"/>
            <consortium name="The Broad Institute Genome Sequencing Center for Infectious Disease"/>
            <person name="Wu L."/>
            <person name="Ma J."/>
        </authorList>
    </citation>
    <scope>NUCLEOTIDE SEQUENCE [LARGE SCALE GENOMIC DNA]</scope>
    <source>
        <strain evidence="3">CCUG 56029</strain>
    </source>
</reference>
<dbReference type="Proteomes" id="UP001597213">
    <property type="component" value="Unassembled WGS sequence"/>
</dbReference>
<evidence type="ECO:0000256" key="1">
    <source>
        <dbReference type="SAM" id="Phobius"/>
    </source>
</evidence>
<sequence>MLDDLLSVANLSLVFGLLVAIVSGLQAVVVGLHDVWLRMKSLILPSRFPRLVLVPTHEEIAKYSTQTVCVSEQKERIEYELEEGLRWAQREAVQKQSLIRSNARITSMAYTFLLTFGVVFLHFLRLVVRG</sequence>
<gene>
    <name evidence="2" type="ORF">ACFSCT_15340</name>
</gene>
<protein>
    <submittedName>
        <fullName evidence="2">Uncharacterized protein</fullName>
    </submittedName>
</protein>
<proteinExistence type="predicted"/>
<keyword evidence="1" id="KW-1133">Transmembrane helix</keyword>
<keyword evidence="3" id="KW-1185">Reference proteome</keyword>
<dbReference type="RefSeq" id="WP_379144140.1">
    <property type="nucleotide sequence ID" value="NZ_JBHUEN010000043.1"/>
</dbReference>
<comment type="caution">
    <text evidence="2">The sequence shown here is derived from an EMBL/GenBank/DDBJ whole genome shotgun (WGS) entry which is preliminary data.</text>
</comment>